<dbReference type="RefSeq" id="WP_181762028.1">
    <property type="nucleotide sequence ID" value="NZ_BMCR01000001.1"/>
</dbReference>
<organism evidence="2 3">
    <name type="scientific">Stappia taiwanensis</name>
    <dbReference type="NCBI Taxonomy" id="992267"/>
    <lineage>
        <taxon>Bacteria</taxon>
        <taxon>Pseudomonadati</taxon>
        <taxon>Pseudomonadota</taxon>
        <taxon>Alphaproteobacteria</taxon>
        <taxon>Hyphomicrobiales</taxon>
        <taxon>Stappiaceae</taxon>
        <taxon>Stappia</taxon>
    </lineage>
</organism>
<sequence>MSKQQAKKAQPEPASTAVVSAEPAPPLFGGDLAAWAAFRATRAAVRGWIGEDADPAEPCRLADQAVCMAEYLRRAPGASDEAVVTHLSMRGQARGGDELLRFKVRVFRAVLAIADQQVATEADPLPTDADRAADAPPSDPRHLALKVVREPLGLTDTAKGR</sequence>
<evidence type="ECO:0000313" key="3">
    <source>
        <dbReference type="Proteomes" id="UP000559404"/>
    </source>
</evidence>
<dbReference type="EMBL" id="JACEON010000026">
    <property type="protein sequence ID" value="MBA4613829.1"/>
    <property type="molecule type" value="Genomic_DNA"/>
</dbReference>
<gene>
    <name evidence="2" type="ORF">H1W37_19400</name>
</gene>
<feature type="region of interest" description="Disordered" evidence="1">
    <location>
        <begin position="1"/>
        <end position="21"/>
    </location>
</feature>
<evidence type="ECO:0000256" key="1">
    <source>
        <dbReference type="SAM" id="MobiDB-lite"/>
    </source>
</evidence>
<reference evidence="2 3" key="1">
    <citation type="submission" date="2020-07" db="EMBL/GenBank/DDBJ databases">
        <authorList>
            <person name="Li M."/>
        </authorList>
    </citation>
    <scope>NUCLEOTIDE SEQUENCE [LARGE SCALE GENOMIC DNA]</scope>
    <source>
        <strain evidence="2 3">DSM 23284</strain>
    </source>
</reference>
<proteinExistence type="predicted"/>
<dbReference type="Proteomes" id="UP000559404">
    <property type="component" value="Unassembled WGS sequence"/>
</dbReference>
<keyword evidence="3" id="KW-1185">Reference proteome</keyword>
<name>A0A838XRE6_9HYPH</name>
<reference evidence="2 3" key="2">
    <citation type="submission" date="2020-08" db="EMBL/GenBank/DDBJ databases">
        <title>Stappia taiwanensis sp. nov., isolated from a coastal thermal spring.</title>
        <authorList>
            <person name="Kampfer P."/>
        </authorList>
    </citation>
    <scope>NUCLEOTIDE SEQUENCE [LARGE SCALE GENOMIC DNA]</scope>
    <source>
        <strain evidence="2 3">DSM 23284</strain>
    </source>
</reference>
<protein>
    <submittedName>
        <fullName evidence="2">Uncharacterized protein</fullName>
    </submittedName>
</protein>
<feature type="region of interest" description="Disordered" evidence="1">
    <location>
        <begin position="120"/>
        <end position="142"/>
    </location>
</feature>
<comment type="caution">
    <text evidence="2">The sequence shown here is derived from an EMBL/GenBank/DDBJ whole genome shotgun (WGS) entry which is preliminary data.</text>
</comment>
<evidence type="ECO:0000313" key="2">
    <source>
        <dbReference type="EMBL" id="MBA4613829.1"/>
    </source>
</evidence>
<dbReference type="AlphaFoldDB" id="A0A838XRE6"/>
<accession>A0A838XRE6</accession>